<dbReference type="HOGENOM" id="CLU_047545_1_0_0"/>
<keyword evidence="3 4" id="KW-0408">Iron</keyword>
<dbReference type="Proteomes" id="UP000007013">
    <property type="component" value="Chromosome"/>
</dbReference>
<dbReference type="STRING" id="452637.Oter_4079"/>
<sequence>MSQTQPPPSSPPHEDQVRDHTFDGIQEYDKRLPNWWLATFYGAMVFWVGFWFYYERAHLGPSNAERLEQQMAVIEAARLAAAPALDDASLWKMSRNAVFIDAGRATFASTCASCHSAKLTGGIGPNLVDQLWIHGGKPSEVYQTITDGVLVKGMPAWGPVLGTKKVSELAAFILSHHQENEPIEKQEAWIPIAPAS</sequence>
<dbReference type="PANTHER" id="PTHR33751">
    <property type="entry name" value="CBB3-TYPE CYTOCHROME C OXIDASE SUBUNIT FIXP"/>
    <property type="match status" value="1"/>
</dbReference>
<keyword evidence="5" id="KW-1133">Transmembrane helix</keyword>
<evidence type="ECO:0000256" key="5">
    <source>
        <dbReference type="SAM" id="Phobius"/>
    </source>
</evidence>
<dbReference type="Gene3D" id="1.10.760.10">
    <property type="entry name" value="Cytochrome c-like domain"/>
    <property type="match status" value="1"/>
</dbReference>
<dbReference type="PANTHER" id="PTHR33751:SF1">
    <property type="entry name" value="CBB3-TYPE CYTOCHROME C OXIDASE SUBUNIT FIXP"/>
    <property type="match status" value="1"/>
</dbReference>
<accession>B2A017</accession>
<keyword evidence="1 4" id="KW-0349">Heme</keyword>
<gene>
    <name evidence="7" type="ordered locus">Oter_4079</name>
</gene>
<feature type="domain" description="Cytochrome c" evidence="6">
    <location>
        <begin position="98"/>
        <end position="177"/>
    </location>
</feature>
<dbReference type="EMBL" id="CP001032">
    <property type="protein sequence ID" value="ACB77353.1"/>
    <property type="molecule type" value="Genomic_DNA"/>
</dbReference>
<evidence type="ECO:0000256" key="4">
    <source>
        <dbReference type="PROSITE-ProRule" id="PRU00433"/>
    </source>
</evidence>
<evidence type="ECO:0000256" key="3">
    <source>
        <dbReference type="ARBA" id="ARBA00023004"/>
    </source>
</evidence>
<dbReference type="GO" id="GO:0020037">
    <property type="term" value="F:heme binding"/>
    <property type="evidence" value="ECO:0007669"/>
    <property type="project" value="InterPro"/>
</dbReference>
<proteinExistence type="predicted"/>
<evidence type="ECO:0000313" key="8">
    <source>
        <dbReference type="Proteomes" id="UP000007013"/>
    </source>
</evidence>
<dbReference type="Gene3D" id="6.10.280.130">
    <property type="match status" value="1"/>
</dbReference>
<dbReference type="InterPro" id="IPR032858">
    <property type="entry name" value="CcoP_N"/>
</dbReference>
<evidence type="ECO:0000259" key="6">
    <source>
        <dbReference type="PROSITE" id="PS51007"/>
    </source>
</evidence>
<dbReference type="OrthoDB" id="7933886at2"/>
<dbReference type="eggNOG" id="COG2010">
    <property type="taxonomic scope" value="Bacteria"/>
</dbReference>
<dbReference type="RefSeq" id="WP_012376881.1">
    <property type="nucleotide sequence ID" value="NC_010571.1"/>
</dbReference>
<reference evidence="7 8" key="1">
    <citation type="journal article" date="2011" name="J. Bacteriol.">
        <title>Genome sequence of the verrucomicrobium Opitutus terrae PB90-1, an abundant inhabitant of rice paddy soil ecosystems.</title>
        <authorList>
            <person name="van Passel M.W."/>
            <person name="Kant R."/>
            <person name="Palva A."/>
            <person name="Copeland A."/>
            <person name="Lucas S."/>
            <person name="Lapidus A."/>
            <person name="Glavina del Rio T."/>
            <person name="Pitluck S."/>
            <person name="Goltsman E."/>
            <person name="Clum A."/>
            <person name="Sun H."/>
            <person name="Schmutz J."/>
            <person name="Larimer F.W."/>
            <person name="Land M.L."/>
            <person name="Hauser L."/>
            <person name="Kyrpides N."/>
            <person name="Mikhailova N."/>
            <person name="Richardson P.P."/>
            <person name="Janssen P.H."/>
            <person name="de Vos W.M."/>
            <person name="Smidt H."/>
        </authorList>
    </citation>
    <scope>NUCLEOTIDE SEQUENCE [LARGE SCALE GENOMIC DNA]</scope>
    <source>
        <strain evidence="8">DSM 11246 / JCM 15787 / PB90-1</strain>
    </source>
</reference>
<dbReference type="AlphaFoldDB" id="B2A017"/>
<dbReference type="InterPro" id="IPR038414">
    <property type="entry name" value="CcoP_N_sf"/>
</dbReference>
<keyword evidence="5" id="KW-0472">Membrane</keyword>
<dbReference type="GO" id="GO:0046872">
    <property type="term" value="F:metal ion binding"/>
    <property type="evidence" value="ECO:0007669"/>
    <property type="project" value="UniProtKB-KW"/>
</dbReference>
<feature type="transmembrane region" description="Helical" evidence="5">
    <location>
        <begin position="35"/>
        <end position="54"/>
    </location>
</feature>
<dbReference type="InterPro" id="IPR036909">
    <property type="entry name" value="Cyt_c-like_dom_sf"/>
</dbReference>
<evidence type="ECO:0000256" key="2">
    <source>
        <dbReference type="ARBA" id="ARBA00022723"/>
    </source>
</evidence>
<keyword evidence="5" id="KW-0812">Transmembrane</keyword>
<dbReference type="KEGG" id="ote:Oter_4079"/>
<evidence type="ECO:0000256" key="1">
    <source>
        <dbReference type="ARBA" id="ARBA00022617"/>
    </source>
</evidence>
<dbReference type="Pfam" id="PF14715">
    <property type="entry name" value="FixP_N"/>
    <property type="match status" value="1"/>
</dbReference>
<organism evidence="7 8">
    <name type="scientific">Opitutus terrae (strain DSM 11246 / JCM 15787 / PB90-1)</name>
    <dbReference type="NCBI Taxonomy" id="452637"/>
    <lineage>
        <taxon>Bacteria</taxon>
        <taxon>Pseudomonadati</taxon>
        <taxon>Verrucomicrobiota</taxon>
        <taxon>Opitutia</taxon>
        <taxon>Opitutales</taxon>
        <taxon>Opitutaceae</taxon>
        <taxon>Opitutus</taxon>
    </lineage>
</organism>
<protein>
    <submittedName>
        <fullName evidence="7">Cytochrome c oxidase, cbb3-type, subunit III</fullName>
    </submittedName>
</protein>
<keyword evidence="8" id="KW-1185">Reference proteome</keyword>
<dbReference type="GO" id="GO:0009055">
    <property type="term" value="F:electron transfer activity"/>
    <property type="evidence" value="ECO:0007669"/>
    <property type="project" value="InterPro"/>
</dbReference>
<dbReference type="InterPro" id="IPR050597">
    <property type="entry name" value="Cytochrome_c_Oxidase_Subunit"/>
</dbReference>
<evidence type="ECO:0000313" key="7">
    <source>
        <dbReference type="EMBL" id="ACB77353.1"/>
    </source>
</evidence>
<name>B2A017_OPITP</name>
<dbReference type="InterPro" id="IPR009056">
    <property type="entry name" value="Cyt_c-like_dom"/>
</dbReference>
<dbReference type="Pfam" id="PF13442">
    <property type="entry name" value="Cytochrome_CBB3"/>
    <property type="match status" value="1"/>
</dbReference>
<dbReference type="PROSITE" id="PS51007">
    <property type="entry name" value="CYTC"/>
    <property type="match status" value="1"/>
</dbReference>
<keyword evidence="2 4" id="KW-0479">Metal-binding</keyword>
<dbReference type="SUPFAM" id="SSF46626">
    <property type="entry name" value="Cytochrome c"/>
    <property type="match status" value="1"/>
</dbReference>